<protein>
    <submittedName>
        <fullName evidence="2">Uncharacterized protein</fullName>
    </submittedName>
</protein>
<sequence>MRVLRLAALAGFAVDTVQPSSASGLRSVLLTLGPPPDDNGRGLPPRSEINNDDPTHLVFYATGTLWSSHPYEYLYNPPHKSQTTWARNWQTPALASWLCGYESQHVARKGLGAARGLKNPKQRGPPLQLLMFIATLRPLATCGPWPCLSSSSVTATLGRGNGWPECLTLKSG</sequence>
<dbReference type="RefSeq" id="XP_060411522.1">
    <property type="nucleotide sequence ID" value="XM_060552284.1"/>
</dbReference>
<comment type="caution">
    <text evidence="2">The sequence shown here is derived from an EMBL/GenBank/DDBJ whole genome shotgun (WGS) entry which is preliminary data.</text>
</comment>
<name>A0AAD8PUI7_9PEZI</name>
<dbReference type="EMBL" id="JAHLJV010000054">
    <property type="protein sequence ID" value="KAK1580485.1"/>
    <property type="molecule type" value="Genomic_DNA"/>
</dbReference>
<evidence type="ECO:0000313" key="3">
    <source>
        <dbReference type="Proteomes" id="UP001230504"/>
    </source>
</evidence>
<dbReference type="AlphaFoldDB" id="A0AAD8PUI7"/>
<evidence type="ECO:0000256" key="1">
    <source>
        <dbReference type="SAM" id="MobiDB-lite"/>
    </source>
</evidence>
<gene>
    <name evidence="2" type="ORF">LY79DRAFT_301723</name>
</gene>
<feature type="region of interest" description="Disordered" evidence="1">
    <location>
        <begin position="31"/>
        <end position="51"/>
    </location>
</feature>
<proteinExistence type="predicted"/>
<evidence type="ECO:0000313" key="2">
    <source>
        <dbReference type="EMBL" id="KAK1580485.1"/>
    </source>
</evidence>
<dbReference type="GeneID" id="85436524"/>
<organism evidence="2 3">
    <name type="scientific">Colletotrichum navitas</name>
    <dbReference type="NCBI Taxonomy" id="681940"/>
    <lineage>
        <taxon>Eukaryota</taxon>
        <taxon>Fungi</taxon>
        <taxon>Dikarya</taxon>
        <taxon>Ascomycota</taxon>
        <taxon>Pezizomycotina</taxon>
        <taxon>Sordariomycetes</taxon>
        <taxon>Hypocreomycetidae</taxon>
        <taxon>Glomerellales</taxon>
        <taxon>Glomerellaceae</taxon>
        <taxon>Colletotrichum</taxon>
        <taxon>Colletotrichum graminicola species complex</taxon>
    </lineage>
</organism>
<reference evidence="2" key="1">
    <citation type="submission" date="2021-06" db="EMBL/GenBank/DDBJ databases">
        <title>Comparative genomics, transcriptomics and evolutionary studies reveal genomic signatures of adaptation to plant cell wall in hemibiotrophic fungi.</title>
        <authorList>
            <consortium name="DOE Joint Genome Institute"/>
            <person name="Baroncelli R."/>
            <person name="Diaz J.F."/>
            <person name="Benocci T."/>
            <person name="Peng M."/>
            <person name="Battaglia E."/>
            <person name="Haridas S."/>
            <person name="Andreopoulos W."/>
            <person name="Labutti K."/>
            <person name="Pangilinan J."/>
            <person name="Floch G.L."/>
            <person name="Makela M.R."/>
            <person name="Henrissat B."/>
            <person name="Grigoriev I.V."/>
            <person name="Crouch J.A."/>
            <person name="De Vries R.P."/>
            <person name="Sukno S.A."/>
            <person name="Thon M.R."/>
        </authorList>
    </citation>
    <scope>NUCLEOTIDE SEQUENCE</scope>
    <source>
        <strain evidence="2">CBS 125086</strain>
    </source>
</reference>
<dbReference type="Proteomes" id="UP001230504">
    <property type="component" value="Unassembled WGS sequence"/>
</dbReference>
<keyword evidence="3" id="KW-1185">Reference proteome</keyword>
<accession>A0AAD8PUI7</accession>